<dbReference type="Gene3D" id="3.10.20.90">
    <property type="entry name" value="Phosphatidylinositol 3-kinase Catalytic Subunit, Chain A, domain 1"/>
    <property type="match status" value="1"/>
</dbReference>
<protein>
    <submittedName>
        <fullName evidence="9">Protein NLP2-like isoform X1</fullName>
    </submittedName>
</protein>
<sequence length="889" mass="98080">MDQFPPFSQGNGTPMSEDVFNYSALMNIETFTELCNPSISDRLLLSFNYSSAQPKNGTDPYLPSQSFDPSNCTDSPHIRPQNANLHSRCSLNSIEITNSSKDRSGDARDENSIVPRSFAGITLVEKLLTALSLFKKSSGGGILAQVWMPMKVGDEYILSTSEQPYLLDQIFSGYREVSRSFTFSWKEAPGMSPGLPGRVFISGMPEWTSNIAFYHPIEYLRVNHALAHEVRGSLALPIFDTHDSSCCAVLELVTKKEKADFDADIDSVCGALEAVNLRSVKTCARARKQLQNLTQGQKSAFTEILDVLRVVCHAHMLPLALTWVPTRQFGQTLSETMRSSIGETSSLAENNTMLSVQESSCYVNDRRMLGFLHACSEHNVQKGQFIAGKAIQSKQPIFAPDVKVYGVQHYPFAHHARKFGLHAAVAIRVQSTFTGRDDYVLEFFLPVNCKGSSEQQLLLNNLAGTLQRICRSLRTVSGDEKIRFNLYKEGIDKGLGSLKLGNTSASGFQSVVDSTTLNFEIQHVGHGKEINASHDKKKSGPMRHQKKMRSVVEKNISLSVLQKYYSGTLKDAAKSIGVCPTTLKRICRLNGISRWPSRTISKVNHSMKKIETVINSVPGMAGTLMFDPSTGNLTKDLGFPEKQTTMTSNSLGISEQQQFPVRLEENCLASGNPMANPSEPNFCQIEATSSHDLPIRFVNECGSSEGPSNAANKRSNRAVSKLSNLGLEVAENMEIGIDTNNKNSERITEQNHLTNSDTTDSSSGSASSCPTSKKDSDKNVTPADINCGLAIRIKATYKEDTVRFKFFPSMGWYQLTEEIGKRFKLSTGTFQLKYLDDEGEWVLLMNNSDLQECVEILESMGTESLRIMVRDLPFSAGSSGSSNSLLLEP</sequence>
<dbReference type="InterPro" id="IPR003035">
    <property type="entry name" value="RWP-RK_dom"/>
</dbReference>
<dbReference type="PROSITE" id="PS51519">
    <property type="entry name" value="RWP_RK"/>
    <property type="match status" value="1"/>
</dbReference>
<dbReference type="Proteomes" id="UP000515123">
    <property type="component" value="Linkage group 1"/>
</dbReference>
<dbReference type="SUPFAM" id="SSF54277">
    <property type="entry name" value="CAD &amp; PB1 domains"/>
    <property type="match status" value="1"/>
</dbReference>
<feature type="region of interest" description="Disordered" evidence="5">
    <location>
        <begin position="56"/>
        <end position="77"/>
    </location>
</feature>
<reference evidence="8" key="1">
    <citation type="journal article" date="2015" name="Nat. Genet.">
        <title>The pineapple genome and the evolution of CAM photosynthesis.</title>
        <authorList>
            <person name="Ming R."/>
            <person name="VanBuren R."/>
            <person name="Wai C.M."/>
            <person name="Tang H."/>
            <person name="Schatz M.C."/>
            <person name="Bowers J.E."/>
            <person name="Lyons E."/>
            <person name="Wang M.L."/>
            <person name="Chen J."/>
            <person name="Biggers E."/>
            <person name="Zhang J."/>
            <person name="Huang L."/>
            <person name="Zhang L."/>
            <person name="Miao W."/>
            <person name="Zhang J."/>
            <person name="Ye Z."/>
            <person name="Miao C."/>
            <person name="Lin Z."/>
            <person name="Wang H."/>
            <person name="Zhou H."/>
            <person name="Yim W.C."/>
            <person name="Priest H.D."/>
            <person name="Zheng C."/>
            <person name="Woodhouse M."/>
            <person name="Edger P.P."/>
            <person name="Guyot R."/>
            <person name="Guo H.B."/>
            <person name="Guo H."/>
            <person name="Zheng G."/>
            <person name="Singh R."/>
            <person name="Sharma A."/>
            <person name="Min X."/>
            <person name="Zheng Y."/>
            <person name="Lee H."/>
            <person name="Gurtowski J."/>
            <person name="Sedlazeck F.J."/>
            <person name="Harkess A."/>
            <person name="McKain M.R."/>
            <person name="Liao Z."/>
            <person name="Fang J."/>
            <person name="Liu J."/>
            <person name="Zhang X."/>
            <person name="Zhang Q."/>
            <person name="Hu W."/>
            <person name="Qin Y."/>
            <person name="Wang K."/>
            <person name="Chen L.Y."/>
            <person name="Shirley N."/>
            <person name="Lin Y.R."/>
            <person name="Liu L.Y."/>
            <person name="Hernandez A.G."/>
            <person name="Wright C.L."/>
            <person name="Bulone V."/>
            <person name="Tuskan G.A."/>
            <person name="Heath K."/>
            <person name="Zee F."/>
            <person name="Moore P.H."/>
            <person name="Sunkar R."/>
            <person name="Leebens-Mack J.H."/>
            <person name="Mockler T."/>
            <person name="Bennetzen J.L."/>
            <person name="Freeling M."/>
            <person name="Sankoff D."/>
            <person name="Paterson A.H."/>
            <person name="Zhu X."/>
            <person name="Yang X."/>
            <person name="Smith J.A."/>
            <person name="Cushman J.C."/>
            <person name="Paull R.E."/>
            <person name="Yu Q."/>
        </authorList>
    </citation>
    <scope>NUCLEOTIDE SEQUENCE [LARGE SCALE GENOMIC DNA]</scope>
    <source>
        <strain evidence="8">cv. F153</strain>
    </source>
</reference>
<proteinExistence type="predicted"/>
<feature type="domain" description="RWP-RK" evidence="6">
    <location>
        <begin position="537"/>
        <end position="623"/>
    </location>
</feature>
<dbReference type="AlphaFoldDB" id="A0A6P5GG61"/>
<accession>A0A6P5GG61</accession>
<name>A0A6P5GG61_ANACO</name>
<keyword evidence="4" id="KW-0539">Nucleus</keyword>
<dbReference type="GO" id="GO:0003677">
    <property type="term" value="F:DNA binding"/>
    <property type="evidence" value="ECO:0007669"/>
    <property type="project" value="UniProtKB-KW"/>
</dbReference>
<dbReference type="InterPro" id="IPR034891">
    <property type="entry name" value="PB1_NLP"/>
</dbReference>
<dbReference type="SMART" id="SM00666">
    <property type="entry name" value="PB1"/>
    <property type="match status" value="1"/>
</dbReference>
<dbReference type="RefSeq" id="XP_020104968.1">
    <property type="nucleotide sequence ID" value="XM_020249379.1"/>
</dbReference>
<feature type="domain" description="PB1" evidence="7">
    <location>
        <begin position="790"/>
        <end position="872"/>
    </location>
</feature>
<dbReference type="InterPro" id="IPR053793">
    <property type="entry name" value="PB1-like"/>
</dbReference>
<gene>
    <name evidence="9" type="primary">LOC109721658</name>
</gene>
<keyword evidence="2" id="KW-0238">DNA-binding</keyword>
<dbReference type="PANTHER" id="PTHR32002">
    <property type="entry name" value="PROTEIN NLP8"/>
    <property type="match status" value="1"/>
</dbReference>
<dbReference type="Pfam" id="PF02042">
    <property type="entry name" value="RWP-RK"/>
    <property type="match status" value="1"/>
</dbReference>
<feature type="compositionally biased region" description="Polar residues" evidence="5">
    <location>
        <begin position="63"/>
        <end position="74"/>
    </location>
</feature>
<dbReference type="OrthoDB" id="6270329at2759"/>
<dbReference type="InterPro" id="IPR055081">
    <property type="entry name" value="NLP1-9_GAF"/>
</dbReference>
<evidence type="ECO:0000256" key="4">
    <source>
        <dbReference type="ARBA" id="ARBA00023242"/>
    </source>
</evidence>
<dbReference type="Pfam" id="PF22922">
    <property type="entry name" value="GAF_NLP"/>
    <property type="match status" value="1"/>
</dbReference>
<evidence type="ECO:0000313" key="8">
    <source>
        <dbReference type="Proteomes" id="UP000515123"/>
    </source>
</evidence>
<keyword evidence="3" id="KW-0804">Transcription</keyword>
<evidence type="ECO:0000313" key="9">
    <source>
        <dbReference type="RefSeq" id="XP_020104968.1"/>
    </source>
</evidence>
<keyword evidence="1" id="KW-0805">Transcription regulation</keyword>
<dbReference type="Pfam" id="PF00564">
    <property type="entry name" value="PB1"/>
    <property type="match status" value="1"/>
</dbReference>
<dbReference type="InterPro" id="IPR000270">
    <property type="entry name" value="PB1_dom"/>
</dbReference>
<dbReference type="PROSITE" id="PS51745">
    <property type="entry name" value="PB1"/>
    <property type="match status" value="1"/>
</dbReference>
<evidence type="ECO:0000259" key="7">
    <source>
        <dbReference type="PROSITE" id="PS51745"/>
    </source>
</evidence>
<feature type="region of interest" description="Disordered" evidence="5">
    <location>
        <begin position="752"/>
        <end position="778"/>
    </location>
</feature>
<dbReference type="PANTHER" id="PTHR32002:SF41">
    <property type="entry name" value="PROTEIN NLP8"/>
    <property type="match status" value="1"/>
</dbReference>
<evidence type="ECO:0000256" key="5">
    <source>
        <dbReference type="SAM" id="MobiDB-lite"/>
    </source>
</evidence>
<organism evidence="8 9">
    <name type="scientific">Ananas comosus</name>
    <name type="common">Pineapple</name>
    <name type="synonym">Ananas ananas</name>
    <dbReference type="NCBI Taxonomy" id="4615"/>
    <lineage>
        <taxon>Eukaryota</taxon>
        <taxon>Viridiplantae</taxon>
        <taxon>Streptophyta</taxon>
        <taxon>Embryophyta</taxon>
        <taxon>Tracheophyta</taxon>
        <taxon>Spermatophyta</taxon>
        <taxon>Magnoliopsida</taxon>
        <taxon>Liliopsida</taxon>
        <taxon>Poales</taxon>
        <taxon>Bromeliaceae</taxon>
        <taxon>Bromelioideae</taxon>
        <taxon>Ananas</taxon>
    </lineage>
</organism>
<dbReference type="GeneID" id="109721658"/>
<evidence type="ECO:0000256" key="3">
    <source>
        <dbReference type="ARBA" id="ARBA00023163"/>
    </source>
</evidence>
<reference evidence="9" key="2">
    <citation type="submission" date="2025-08" db="UniProtKB">
        <authorList>
            <consortium name="RefSeq"/>
        </authorList>
    </citation>
    <scope>IDENTIFICATION</scope>
    <source>
        <tissue evidence="9">Leaf</tissue>
    </source>
</reference>
<evidence type="ECO:0000256" key="2">
    <source>
        <dbReference type="ARBA" id="ARBA00023125"/>
    </source>
</evidence>
<dbReference type="InterPro" id="IPR045012">
    <property type="entry name" value="NLP"/>
</dbReference>
<dbReference type="CDD" id="cd06407">
    <property type="entry name" value="PB1_NLP"/>
    <property type="match status" value="1"/>
</dbReference>
<feature type="compositionally biased region" description="Low complexity" evidence="5">
    <location>
        <begin position="754"/>
        <end position="771"/>
    </location>
</feature>
<dbReference type="GO" id="GO:0003700">
    <property type="term" value="F:DNA-binding transcription factor activity"/>
    <property type="evidence" value="ECO:0007669"/>
    <property type="project" value="InterPro"/>
</dbReference>
<evidence type="ECO:0000256" key="1">
    <source>
        <dbReference type="ARBA" id="ARBA00023015"/>
    </source>
</evidence>
<keyword evidence="8" id="KW-1185">Reference proteome</keyword>
<evidence type="ECO:0000259" key="6">
    <source>
        <dbReference type="PROSITE" id="PS51519"/>
    </source>
</evidence>